<reference evidence="2 3" key="1">
    <citation type="submission" date="2006-09" db="EMBL/GenBank/DDBJ databases">
        <title>Sequence and annotation of the 288-kb ATCV-1 virus that infects an endosymbiotic Chlorella strain of the heliozoon Acanthocystis turfacea.</title>
        <authorList>
            <person name="Fitzgerald L.A."/>
            <person name="Graves M.V."/>
            <person name="Li X."/>
            <person name="Pfitzner A.J.P."/>
            <person name="Hartigan J."/>
            <person name="Van Etten J.L."/>
        </authorList>
    </citation>
    <scope>NUCLEOTIDE SEQUENCE [LARGE SCALE GENOMIC DNA]</scope>
    <source>
        <strain evidence="2 3">ATCV-1</strain>
    </source>
</reference>
<accession>A7K910</accession>
<dbReference type="EMBL" id="EF101928">
    <property type="protein sequence ID" value="ABT16534.1"/>
    <property type="molecule type" value="Genomic_DNA"/>
</dbReference>
<keyword evidence="1" id="KW-0472">Membrane</keyword>
<feature type="transmembrane region" description="Helical" evidence="1">
    <location>
        <begin position="51"/>
        <end position="73"/>
    </location>
</feature>
<evidence type="ECO:0000313" key="2">
    <source>
        <dbReference type="EMBL" id="ABT16534.1"/>
    </source>
</evidence>
<keyword evidence="3" id="KW-1185">Reference proteome</keyword>
<organism evidence="2 3">
    <name type="scientific">Chlorovirus heliozoae</name>
    <dbReference type="NCBI Taxonomy" id="322019"/>
    <lineage>
        <taxon>Viruses</taxon>
        <taxon>Varidnaviria</taxon>
        <taxon>Bamfordvirae</taxon>
        <taxon>Nucleocytoviricota</taxon>
        <taxon>Megaviricetes</taxon>
        <taxon>Algavirales</taxon>
        <taxon>Phycodnaviridae</taxon>
        <taxon>Chlorovirus</taxon>
    </lineage>
</organism>
<keyword evidence="1" id="KW-0812">Transmembrane</keyword>
<dbReference type="Proteomes" id="UP000202420">
    <property type="component" value="Segment"/>
</dbReference>
<proteinExistence type="predicted"/>
<sequence length="78" mass="8410">MAGSALLAVHPLYTYRSPLHVTPAIACPSVHAFVFNSAPITQESRTYTFPLYLIVLLCSLGLCPSSLPILGGWNLHCP</sequence>
<gene>
    <name evidence="2" type="primary">z400R</name>
    <name evidence="2" type="ORF">ATCV1_z400R</name>
</gene>
<evidence type="ECO:0000256" key="1">
    <source>
        <dbReference type="SAM" id="Phobius"/>
    </source>
</evidence>
<dbReference type="RefSeq" id="YP_001426881.1">
    <property type="nucleotide sequence ID" value="NC_008724.1"/>
</dbReference>
<evidence type="ECO:0000313" key="3">
    <source>
        <dbReference type="Proteomes" id="UP000202420"/>
    </source>
</evidence>
<keyword evidence="1" id="KW-1133">Transmembrane helix</keyword>
<protein>
    <submittedName>
        <fullName evidence="2">Uncharacterized protein z400R</fullName>
    </submittedName>
</protein>
<dbReference type="KEGG" id="vg:5471028"/>
<name>A7K910_9PHYC</name>
<dbReference type="GeneID" id="5471028"/>